<accession>A0A9W9YQK0</accession>
<organism evidence="1 2">
    <name type="scientific">Desmophyllum pertusum</name>
    <dbReference type="NCBI Taxonomy" id="174260"/>
    <lineage>
        <taxon>Eukaryota</taxon>
        <taxon>Metazoa</taxon>
        <taxon>Cnidaria</taxon>
        <taxon>Anthozoa</taxon>
        <taxon>Hexacorallia</taxon>
        <taxon>Scleractinia</taxon>
        <taxon>Caryophylliina</taxon>
        <taxon>Caryophylliidae</taxon>
        <taxon>Desmophyllum</taxon>
    </lineage>
</organism>
<reference evidence="1" key="1">
    <citation type="submission" date="2023-01" db="EMBL/GenBank/DDBJ databases">
        <title>Genome assembly of the deep-sea coral Lophelia pertusa.</title>
        <authorList>
            <person name="Herrera S."/>
            <person name="Cordes E."/>
        </authorList>
    </citation>
    <scope>NUCLEOTIDE SEQUENCE</scope>
    <source>
        <strain evidence="1">USNM1676648</strain>
        <tissue evidence="1">Polyp</tissue>
    </source>
</reference>
<protein>
    <submittedName>
        <fullName evidence="1">Uncharacterized protein</fullName>
    </submittedName>
</protein>
<name>A0A9W9YQK0_9CNID</name>
<proteinExistence type="predicted"/>
<dbReference type="AlphaFoldDB" id="A0A9W9YQK0"/>
<evidence type="ECO:0000313" key="1">
    <source>
        <dbReference type="EMBL" id="KAJ7358764.1"/>
    </source>
</evidence>
<dbReference type="EMBL" id="MU827315">
    <property type="protein sequence ID" value="KAJ7358764.1"/>
    <property type="molecule type" value="Genomic_DNA"/>
</dbReference>
<evidence type="ECO:0000313" key="2">
    <source>
        <dbReference type="Proteomes" id="UP001163046"/>
    </source>
</evidence>
<dbReference type="Proteomes" id="UP001163046">
    <property type="component" value="Unassembled WGS sequence"/>
</dbReference>
<sequence>MMEKAPALDHYDHCFRFREEKEKRKKTQEWEVIKIRIGKSKEETGPKDKKKTQE</sequence>
<gene>
    <name evidence="1" type="ORF">OS493_021541</name>
</gene>
<keyword evidence="2" id="KW-1185">Reference proteome</keyword>
<comment type="caution">
    <text evidence="1">The sequence shown here is derived from an EMBL/GenBank/DDBJ whole genome shotgun (WGS) entry which is preliminary data.</text>
</comment>